<evidence type="ECO:0000256" key="1">
    <source>
        <dbReference type="SAM" id="MobiDB-lite"/>
    </source>
</evidence>
<feature type="non-terminal residue" evidence="2">
    <location>
        <position position="1"/>
    </location>
</feature>
<feature type="region of interest" description="Disordered" evidence="1">
    <location>
        <begin position="590"/>
        <end position="621"/>
    </location>
</feature>
<feature type="compositionally biased region" description="Basic residues" evidence="1">
    <location>
        <begin position="294"/>
        <end position="306"/>
    </location>
</feature>
<protein>
    <submittedName>
        <fullName evidence="2">Uncharacterized protein</fullName>
    </submittedName>
</protein>
<feature type="compositionally biased region" description="Low complexity" evidence="1">
    <location>
        <begin position="145"/>
        <end position="162"/>
    </location>
</feature>
<comment type="caution">
    <text evidence="2">The sequence shown here is derived from an EMBL/GenBank/DDBJ whole genome shotgun (WGS) entry which is preliminary data.</text>
</comment>
<name>A0ABV0PUM9_9TELE</name>
<evidence type="ECO:0000313" key="2">
    <source>
        <dbReference type="EMBL" id="MEQ2187232.1"/>
    </source>
</evidence>
<evidence type="ECO:0000313" key="3">
    <source>
        <dbReference type="Proteomes" id="UP001476798"/>
    </source>
</evidence>
<organism evidence="2 3">
    <name type="scientific">Goodea atripinnis</name>
    <dbReference type="NCBI Taxonomy" id="208336"/>
    <lineage>
        <taxon>Eukaryota</taxon>
        <taxon>Metazoa</taxon>
        <taxon>Chordata</taxon>
        <taxon>Craniata</taxon>
        <taxon>Vertebrata</taxon>
        <taxon>Euteleostomi</taxon>
        <taxon>Actinopterygii</taxon>
        <taxon>Neopterygii</taxon>
        <taxon>Teleostei</taxon>
        <taxon>Neoteleostei</taxon>
        <taxon>Acanthomorphata</taxon>
        <taxon>Ovalentaria</taxon>
        <taxon>Atherinomorphae</taxon>
        <taxon>Cyprinodontiformes</taxon>
        <taxon>Goodeidae</taxon>
        <taxon>Goodea</taxon>
    </lineage>
</organism>
<dbReference type="PANTHER" id="PTHR15131">
    <property type="entry name" value="SMALL NUCLEAR RNA ACTIVATING COMPLEX, POLYPEPTIDE 1"/>
    <property type="match status" value="1"/>
</dbReference>
<dbReference type="Pfam" id="PF09808">
    <property type="entry name" value="SNAPC1"/>
    <property type="match status" value="1"/>
</dbReference>
<proteinExistence type="predicted"/>
<dbReference type="Proteomes" id="UP001476798">
    <property type="component" value="Unassembled WGS sequence"/>
</dbReference>
<dbReference type="InterPro" id="IPR019188">
    <property type="entry name" value="SNAPC1"/>
</dbReference>
<sequence length="680" mass="76402">LQENRDDVTALQCKIVCLVQNGSFKEALNVMNTHSKVLGRTVYTDLIRNSQDEYEEERKTNLAAVVAAMSQWEKAPMVTLKHTTDHDQNVFDSKKKVKLTNAEGVEHKLAKKQLQAIEFNKALLAMYTNQVGFAVSMQTGRPVQETRVQSSVSESRSPSTGPHPGCSAVQGEAAQQGCRAPAGHVTKACDVLRSIEEFKHKAGMVSALVTMYSHEEDIDSAIDVFKQAIEYYQAEQVRVLFYFHITYPRRDASKTASSPPTSPRPGSVTGSSTAPSGGSVIPPRQQKPSSSGATRKKAPQKKKKGSKGGCLTAGEKRSLDTMPYLPFFYTDFFYEPLTEDVEELLSRFQHTDSVRYGVFSAIWRDMKFSDVFVGISINCEMKRFCRVALATAVKYFLPPYSYQIRVGGLYLMFAFYHTQLASTPAKIRLALKDWVHVQRFLMESEEAQHHDVVYIYHKLVASRAIHYTAMPHFLVFQKQQKPKICAEFLSKKAALKELQSADILEEMAGIQSNYEKLKEATMEVSFKVNMTYPDLTSDINKCMSEFFTWQQNALPKEKNAGADGVEETPEEYCSSRARLLSSIKQKSYSNVQKASKSRRHRGAEKVQDYSSSGGEQFQNSSGRKYVSLRARTWETLGGKDGKSNAQAWLLSTPEQLDGVPLKKMNQAAPYREYKVMKEAG</sequence>
<dbReference type="PANTHER" id="PTHR15131:SF3">
    <property type="entry name" value="SNRNA-ACTIVATING PROTEIN COMPLEX SUBUNIT 1"/>
    <property type="match status" value="1"/>
</dbReference>
<reference evidence="2 3" key="1">
    <citation type="submission" date="2021-06" db="EMBL/GenBank/DDBJ databases">
        <authorList>
            <person name="Palmer J.M."/>
        </authorList>
    </citation>
    <scope>NUCLEOTIDE SEQUENCE [LARGE SCALE GENOMIC DNA]</scope>
    <source>
        <strain evidence="2 3">GA_2019</strain>
        <tissue evidence="2">Muscle</tissue>
    </source>
</reference>
<gene>
    <name evidence="2" type="ORF">GOODEAATRI_002530</name>
</gene>
<feature type="region of interest" description="Disordered" evidence="1">
    <location>
        <begin position="144"/>
        <end position="169"/>
    </location>
</feature>
<dbReference type="EMBL" id="JAHRIO010090051">
    <property type="protein sequence ID" value="MEQ2187232.1"/>
    <property type="molecule type" value="Genomic_DNA"/>
</dbReference>
<keyword evidence="3" id="KW-1185">Reference proteome</keyword>
<dbReference type="Gene3D" id="1.25.40.10">
    <property type="entry name" value="Tetratricopeptide repeat domain"/>
    <property type="match status" value="2"/>
</dbReference>
<feature type="region of interest" description="Disordered" evidence="1">
    <location>
        <begin position="251"/>
        <end position="314"/>
    </location>
</feature>
<feature type="compositionally biased region" description="Low complexity" evidence="1">
    <location>
        <begin position="254"/>
        <end position="273"/>
    </location>
</feature>
<feature type="compositionally biased region" description="Polar residues" evidence="1">
    <location>
        <begin position="608"/>
        <end position="621"/>
    </location>
</feature>
<accession>A0ABV0PUM9</accession>
<dbReference type="InterPro" id="IPR011990">
    <property type="entry name" value="TPR-like_helical_dom_sf"/>
</dbReference>